<dbReference type="RefSeq" id="WP_120750804.1">
    <property type="nucleotide sequence ID" value="NZ_RBAH01000028.1"/>
</dbReference>
<sequence>MSATVWSLTTDLHEFELNESGAICSEWHGREALYMENRLGHPVLLKNGPSCDRFRLKAEIACPSAPGFIGLVFGARDSRNYELIYVSPASDDYPGEIQYDPIMNGSSTWQIYNGPKYQAPAPFQAGKWTKLCLDVGPREVSVKVGDVAEPQLVISKLQLGRCEGTIGVWSYLPGYIRYLSLEPLDSDGGEDGDGGESGDERLRCLAAETFITEWNVSAPYAAGSESAADKGMPTRASVEENGTLNLNRLFASAQGMAVEASCTFAIAEERVTVLTCGFSDRLRLWVNGEEIYGGEWKWAPPGSDGRIRSDFAEARIRWQAGLNTIQAEIVSTEVIFGWGLAVKTGLVDMKLVAGAQDSVR</sequence>
<keyword evidence="2" id="KW-1185">Reference proteome</keyword>
<dbReference type="EMBL" id="RBAH01000028">
    <property type="protein sequence ID" value="RKN71908.1"/>
    <property type="molecule type" value="Genomic_DNA"/>
</dbReference>
<comment type="caution">
    <text evidence="1">The sequence shown here is derived from an EMBL/GenBank/DDBJ whole genome shotgun (WGS) entry which is preliminary data.</text>
</comment>
<organism evidence="1 2">
    <name type="scientific">Paenibacillus ginsengarvi</name>
    <dbReference type="NCBI Taxonomy" id="400777"/>
    <lineage>
        <taxon>Bacteria</taxon>
        <taxon>Bacillati</taxon>
        <taxon>Bacillota</taxon>
        <taxon>Bacilli</taxon>
        <taxon>Bacillales</taxon>
        <taxon>Paenibacillaceae</taxon>
        <taxon>Paenibacillus</taxon>
    </lineage>
</organism>
<accession>A0A3B0BI60</accession>
<dbReference type="OrthoDB" id="2634655at2"/>
<dbReference type="AlphaFoldDB" id="A0A3B0BI60"/>
<proteinExistence type="predicted"/>
<gene>
    <name evidence="1" type="ORF">D7M11_29205</name>
</gene>
<evidence type="ECO:0000313" key="2">
    <source>
        <dbReference type="Proteomes" id="UP000282311"/>
    </source>
</evidence>
<reference evidence="1 2" key="1">
    <citation type="journal article" date="2007" name="Int. J. Syst. Evol. Microbiol.">
        <title>Paenibacillus ginsengarvi sp. nov., isolated from soil from ginseng cultivation.</title>
        <authorList>
            <person name="Yoon M.H."/>
            <person name="Ten L.N."/>
            <person name="Im W.T."/>
        </authorList>
    </citation>
    <scope>NUCLEOTIDE SEQUENCE [LARGE SCALE GENOMIC DNA]</scope>
    <source>
        <strain evidence="1 2">KCTC 13059</strain>
    </source>
</reference>
<protein>
    <recommendedName>
        <fullName evidence="3">DUF1080 domain-containing protein</fullName>
    </recommendedName>
</protein>
<evidence type="ECO:0000313" key="1">
    <source>
        <dbReference type="EMBL" id="RKN71908.1"/>
    </source>
</evidence>
<dbReference type="Proteomes" id="UP000282311">
    <property type="component" value="Unassembled WGS sequence"/>
</dbReference>
<evidence type="ECO:0008006" key="3">
    <source>
        <dbReference type="Google" id="ProtNLM"/>
    </source>
</evidence>
<name>A0A3B0BI60_9BACL</name>